<evidence type="ECO:0000256" key="2">
    <source>
        <dbReference type="ARBA" id="ARBA00022801"/>
    </source>
</evidence>
<dbReference type="PANTHER" id="PTHR35527:SF2">
    <property type="entry name" value="HYDROLASE"/>
    <property type="match status" value="1"/>
</dbReference>
<keyword evidence="6" id="KW-1185">Reference proteome</keyword>
<name>A0A2I5TM91_SERS3</name>
<evidence type="ECO:0000313" key="4">
    <source>
        <dbReference type="EMBL" id="AUH01355.1"/>
    </source>
</evidence>
<dbReference type="Proteomes" id="UP000233778">
    <property type="component" value="Chromosome"/>
</dbReference>
<evidence type="ECO:0000313" key="7">
    <source>
        <dbReference type="Proteomes" id="UP000233778"/>
    </source>
</evidence>
<dbReference type="SUPFAM" id="SSF56235">
    <property type="entry name" value="N-terminal nucleophile aminohydrolases (Ntn hydrolases)"/>
    <property type="match status" value="2"/>
</dbReference>
<organism evidence="5 6">
    <name type="scientific">Serratia sp. (strain ATCC 39006)</name>
    <name type="common">Prodigiosinella confusarubida</name>
    <dbReference type="NCBI Taxonomy" id="104623"/>
    <lineage>
        <taxon>Bacteria</taxon>
        <taxon>Pseudomonadati</taxon>
        <taxon>Pseudomonadota</taxon>
        <taxon>Gammaproteobacteria</taxon>
        <taxon>Enterobacterales</taxon>
        <taxon>Pectobacteriaceae</taxon>
        <taxon>Prodigiosinella</taxon>
    </lineage>
</organism>
<evidence type="ECO:0000313" key="6">
    <source>
        <dbReference type="Proteomes" id="UP000017700"/>
    </source>
</evidence>
<gene>
    <name evidence="4" type="ORF">CWC46_17010</name>
    <name evidence="5" type="ORF">Ser39006_017010</name>
</gene>
<feature type="domain" description="Choloylglycine hydrolase/NAAA C-terminal" evidence="3">
    <location>
        <begin position="167"/>
        <end position="343"/>
    </location>
</feature>
<dbReference type="InterPro" id="IPR029055">
    <property type="entry name" value="Ntn_hydrolases_N"/>
</dbReference>
<dbReference type="Proteomes" id="UP000017700">
    <property type="component" value="Chromosome"/>
</dbReference>
<evidence type="ECO:0000256" key="1">
    <source>
        <dbReference type="ARBA" id="ARBA00006625"/>
    </source>
</evidence>
<dbReference type="EMBL" id="CP025085">
    <property type="protein sequence ID" value="AUH01355.1"/>
    <property type="molecule type" value="Genomic_DNA"/>
</dbReference>
<dbReference type="PANTHER" id="PTHR35527">
    <property type="entry name" value="CHOLOYLGLYCINE HYDROLASE"/>
    <property type="match status" value="1"/>
</dbReference>
<dbReference type="KEGG" id="sera:Ser39006_017010"/>
<comment type="similarity">
    <text evidence="1">Belongs to the peptidase C59 family.</text>
</comment>
<protein>
    <submittedName>
        <fullName evidence="5">Linear amide C-N hydrolase</fullName>
    </submittedName>
</protein>
<dbReference type="Pfam" id="PF02275">
    <property type="entry name" value="CBAH"/>
    <property type="match status" value="2"/>
</dbReference>
<dbReference type="AlphaFoldDB" id="A0A2I5TM91"/>
<keyword evidence="2 5" id="KW-0378">Hydrolase</keyword>
<accession>A0A2I5TM91</accession>
<dbReference type="InterPro" id="IPR029132">
    <property type="entry name" value="CBAH/NAAA_C"/>
</dbReference>
<dbReference type="STRING" id="104623.Ser39006_02083"/>
<evidence type="ECO:0000259" key="3">
    <source>
        <dbReference type="Pfam" id="PF02275"/>
    </source>
</evidence>
<reference evidence="5 6" key="1">
    <citation type="journal article" date="2013" name="Genome Announc.">
        <title>Draft genome sequence of Serratia sp. strain ATCC 39006, a model bacterium for analysis of the biosynthesis and regulation of prodigiosin, a carbapenem, and gas vesicles.</title>
        <authorList>
            <person name="Fineran P.C."/>
            <person name="Iglesias Cans M.C."/>
            <person name="Ramsay J.P."/>
            <person name="Wilf N.M."/>
            <person name="Cossyleon D."/>
            <person name="McNeil M.B."/>
            <person name="Williamson N.R."/>
            <person name="Monson R.E."/>
            <person name="Becher S.A."/>
            <person name="Stanton J.A."/>
            <person name="Brugger K."/>
            <person name="Brown S.D."/>
            <person name="Salmond G.P."/>
        </authorList>
    </citation>
    <scope>NUCLEOTIDE SEQUENCE [LARGE SCALE GENOMIC DNA]</scope>
    <source>
        <strain evidence="5">ATCC 39006</strain>
        <strain evidence="6">ATCC 39006 / SC 11482</strain>
    </source>
</reference>
<reference evidence="5" key="4">
    <citation type="submission" date="2017-11" db="EMBL/GenBank/DDBJ databases">
        <title>Complete genome sequence of Serratia sp. ATCC 39006.</title>
        <authorList>
            <person name="Hampton H.G."/>
            <person name="Jackson S.A."/>
            <person name="Jauregui R."/>
            <person name="Poulter G.T.M."/>
            <person name="Salmond G.P.C."/>
            <person name="Fineran P.C."/>
        </authorList>
    </citation>
    <scope>NUCLEOTIDE SEQUENCE</scope>
    <source>
        <strain evidence="5">ATCC 39006</strain>
    </source>
</reference>
<evidence type="ECO:0000313" key="5">
    <source>
        <dbReference type="EMBL" id="AUH05676.1"/>
    </source>
</evidence>
<dbReference type="KEGG" id="serq:CWC46_17010"/>
<feature type="domain" description="Choloylglycine hydrolase/NAAA C-terminal" evidence="3">
    <location>
        <begin position="9"/>
        <end position="124"/>
    </location>
</feature>
<dbReference type="GO" id="GO:0016787">
    <property type="term" value="F:hydrolase activity"/>
    <property type="evidence" value="ECO:0007669"/>
    <property type="project" value="UniProtKB-KW"/>
</dbReference>
<dbReference type="InterPro" id="IPR052193">
    <property type="entry name" value="Peptidase_C59"/>
</dbReference>
<dbReference type="Gene3D" id="3.60.60.10">
    <property type="entry name" value="Penicillin V Acylase, Chain A"/>
    <property type="match status" value="1"/>
</dbReference>
<sequence length="365" mass="40605">MCLDFLINKNGNEYAVNGRSMEFADELGSRLFFRKAGYQYHSTARLERCQFSWIGKYSFVSMNAFNLDVAVDGMNTDGLSGGMLWLPGSEYPENINPANTISSVDFLQWMLSSFSRCNEVISALGRNVSDGADLHTFFEYEPLPGTQPQVNVSKISYKDLGISDSNDFFPLHYSINDATGHSIVIEFIAGKMHIYNNPVHVCTNVPEFPVHLQNLRNYVNLQKTNITTASFNSYVVEATGNGTGLLGMPGDLTPPSRFVRAVAITSFADQPVSSDEAMNLAFHILNTTDIPKGVLKEPGEQGAEDYTQWVVSKDLINNVYAIRYYDSPQVTAVRLDDLDWEALDGKCYKPVSSLYHTISNSELGK</sequence>
<reference evidence="5" key="2">
    <citation type="submission" date="2013-09" db="EMBL/GenBank/DDBJ databases">
        <authorList>
            <person name="Wang G."/>
            <person name="Yang Y."/>
            <person name="Su Y."/>
        </authorList>
    </citation>
    <scope>NUCLEOTIDE SEQUENCE</scope>
    <source>
        <strain evidence="5">ATCC 39006</strain>
    </source>
</reference>
<dbReference type="EMBL" id="CP025084">
    <property type="protein sequence ID" value="AUH05676.1"/>
    <property type="molecule type" value="Genomic_DNA"/>
</dbReference>
<reference evidence="4 7" key="3">
    <citation type="submission" date="2017-11" db="EMBL/GenBank/DDBJ databases">
        <title>Complete genome sequence of Serratia sp. ATCC 39006 LacA.</title>
        <authorList>
            <person name="Hampton H.G."/>
            <person name="Jackson S.A."/>
            <person name="Jauregui R."/>
            <person name="Poulter G.T.M."/>
            <person name="Salmond G.P.C."/>
            <person name="Fineran P.C."/>
        </authorList>
    </citation>
    <scope>NUCLEOTIDE SEQUENCE [LARGE SCALE GENOMIC DNA]</scope>
    <source>
        <strain evidence="4 7">ATCC 39006</strain>
    </source>
</reference>
<proteinExistence type="inferred from homology"/>